<feature type="compositionally biased region" description="Polar residues" evidence="1">
    <location>
        <begin position="34"/>
        <end position="49"/>
    </location>
</feature>
<name>A0A9R0P3C5_AMYMS</name>
<feature type="region of interest" description="Disordered" evidence="1">
    <location>
        <begin position="30"/>
        <end position="49"/>
    </location>
</feature>
<gene>
    <name evidence="2" type="ordered locus">RAM_35525</name>
</gene>
<dbReference type="RefSeq" id="WP_014467542.1">
    <property type="nucleotide sequence ID" value="NC_017186.1"/>
</dbReference>
<dbReference type="GeneID" id="92877145"/>
<protein>
    <submittedName>
        <fullName evidence="2">Uncharacterized protein</fullName>
    </submittedName>
</protein>
<reference evidence="2 3" key="1">
    <citation type="journal article" date="2011" name="J. Bacteriol.">
        <title>Whole genome sequence of the rifamycin B-producing strain Amycolatopsis mediterranei S699.</title>
        <authorList>
            <person name="Verma M."/>
            <person name="Kaur J."/>
            <person name="Kumar M."/>
            <person name="Kumari K."/>
            <person name="Saxena A."/>
            <person name="Anand S."/>
            <person name="Nigam A."/>
            <person name="Ravi V."/>
            <person name="Raghuvanshi S."/>
            <person name="Khurana P."/>
            <person name="Tyagi A.K."/>
            <person name="Khurana J.P."/>
            <person name="Lal R."/>
        </authorList>
    </citation>
    <scope>NUCLEOTIDE SEQUENCE [LARGE SCALE GENOMIC DNA]</scope>
    <source>
        <strain evidence="2 3">S699</strain>
    </source>
</reference>
<dbReference type="KEGG" id="amn:RAM_35525"/>
<dbReference type="Proteomes" id="UP000006138">
    <property type="component" value="Chromosome"/>
</dbReference>
<keyword evidence="3" id="KW-1185">Reference proteome</keyword>
<evidence type="ECO:0000256" key="1">
    <source>
        <dbReference type="SAM" id="MobiDB-lite"/>
    </source>
</evidence>
<sequence length="49" mass="5243">MNDADVDPNTVLIVPEDGYEPPAVFDFGPVFKTTRGNGNGSVDKSSQED</sequence>
<evidence type="ECO:0000313" key="2">
    <source>
        <dbReference type="EMBL" id="AEK45578.1"/>
    </source>
</evidence>
<evidence type="ECO:0000313" key="3">
    <source>
        <dbReference type="Proteomes" id="UP000006138"/>
    </source>
</evidence>
<dbReference type="AlphaFoldDB" id="A0A9R0P3C5"/>
<proteinExistence type="predicted"/>
<dbReference type="EMBL" id="CP002896">
    <property type="protein sequence ID" value="AEK45578.1"/>
    <property type="molecule type" value="Genomic_DNA"/>
</dbReference>
<organism evidence="2 3">
    <name type="scientific">Amycolatopsis mediterranei (strain S699)</name>
    <name type="common">Nocardia mediterranei</name>
    <dbReference type="NCBI Taxonomy" id="713604"/>
    <lineage>
        <taxon>Bacteria</taxon>
        <taxon>Bacillati</taxon>
        <taxon>Actinomycetota</taxon>
        <taxon>Actinomycetes</taxon>
        <taxon>Pseudonocardiales</taxon>
        <taxon>Pseudonocardiaceae</taxon>
        <taxon>Amycolatopsis</taxon>
    </lineage>
</organism>
<accession>A0A9R0P3C5</accession>